<keyword evidence="1" id="KW-1133">Transmembrane helix</keyword>
<evidence type="ECO:0008006" key="4">
    <source>
        <dbReference type="Google" id="ProtNLM"/>
    </source>
</evidence>
<gene>
    <name evidence="2" type="ordered locus">MLP_28090</name>
</gene>
<feature type="transmembrane region" description="Helical" evidence="1">
    <location>
        <begin position="128"/>
        <end position="148"/>
    </location>
</feature>
<keyword evidence="3" id="KW-1185">Reference proteome</keyword>
<dbReference type="eggNOG" id="COG1807">
    <property type="taxonomic scope" value="Bacteria"/>
</dbReference>
<feature type="transmembrane region" description="Helical" evidence="1">
    <location>
        <begin position="154"/>
        <end position="173"/>
    </location>
</feature>
<dbReference type="HOGENOM" id="CLU_965807_0_0_11"/>
<protein>
    <recommendedName>
        <fullName evidence="4">Glycosyltransferase RgtA/B/C/D-like domain-containing protein</fullName>
    </recommendedName>
</protein>
<dbReference type="EMBL" id="AP012204">
    <property type="protein sequence ID" value="BAK35823.1"/>
    <property type="molecule type" value="Genomic_DNA"/>
</dbReference>
<name>F5XIF4_MICPN</name>
<feature type="transmembrane region" description="Helical" evidence="1">
    <location>
        <begin position="20"/>
        <end position="43"/>
    </location>
</feature>
<dbReference type="AlphaFoldDB" id="F5XIF4"/>
<evidence type="ECO:0000313" key="3">
    <source>
        <dbReference type="Proteomes" id="UP000007947"/>
    </source>
</evidence>
<dbReference type="OrthoDB" id="5485682at2"/>
<organism evidence="2 3">
    <name type="scientific">Microlunatus phosphovorus (strain ATCC 700054 / DSM 10555 / JCM 9379 / NBRC 101784 / NCIMB 13414 / VKM Ac-1990 / NM-1)</name>
    <dbReference type="NCBI Taxonomy" id="1032480"/>
    <lineage>
        <taxon>Bacteria</taxon>
        <taxon>Bacillati</taxon>
        <taxon>Actinomycetota</taxon>
        <taxon>Actinomycetes</taxon>
        <taxon>Propionibacteriales</taxon>
        <taxon>Propionibacteriaceae</taxon>
        <taxon>Microlunatus</taxon>
    </lineage>
</organism>
<proteinExistence type="predicted"/>
<dbReference type="STRING" id="1032480.MLP_28090"/>
<evidence type="ECO:0000313" key="2">
    <source>
        <dbReference type="EMBL" id="BAK35823.1"/>
    </source>
</evidence>
<accession>F5XIF4</accession>
<dbReference type="Proteomes" id="UP000007947">
    <property type="component" value="Chromosome"/>
</dbReference>
<keyword evidence="1" id="KW-0472">Membrane</keyword>
<keyword evidence="1" id="KW-0812">Transmembrane</keyword>
<evidence type="ECO:0000256" key="1">
    <source>
        <dbReference type="SAM" id="Phobius"/>
    </source>
</evidence>
<feature type="transmembrane region" description="Helical" evidence="1">
    <location>
        <begin position="217"/>
        <end position="233"/>
    </location>
</feature>
<feature type="transmembrane region" description="Helical" evidence="1">
    <location>
        <begin position="100"/>
        <end position="121"/>
    </location>
</feature>
<sequence>MESATWMINRPSPGTSRRTATWIIVMVTVATTAFAVRLTPVLAGGGLFGRGNYDDGVYYTAAAGFVHGLMPYRDFLLLHPPGIVLALAPFAALADLVGEPTAFAVARIGFMIIGSANAVLVAVALRRLGLAAAMVGGLTYAVFFPAVYVEHTTLLEPLATGFLLGAVSLIGSAPRSHAVEIPSGARAFRSAHTGLLRMIMAGVLLGVATAIKVWGVVPAVAMIAWVLATSVGAERSRRPPGTRPVPPRSVCRSSWRPHGRCGDWSCLLSSAARGWPAAGSSGCTISPG</sequence>
<feature type="transmembrane region" description="Helical" evidence="1">
    <location>
        <begin position="75"/>
        <end position="94"/>
    </location>
</feature>
<dbReference type="RefSeq" id="WP_013863692.1">
    <property type="nucleotide sequence ID" value="NC_015635.1"/>
</dbReference>
<dbReference type="KEGG" id="mph:MLP_28090"/>
<reference evidence="2 3" key="1">
    <citation type="submission" date="2011-05" db="EMBL/GenBank/DDBJ databases">
        <title>Whole genome sequence of Microlunatus phosphovorus NM-1.</title>
        <authorList>
            <person name="Hosoyama A."/>
            <person name="Sasaki K."/>
            <person name="Harada T."/>
            <person name="Igarashi R."/>
            <person name="Kawakoshi A."/>
            <person name="Sasagawa M."/>
            <person name="Fukada J."/>
            <person name="Nakamura S."/>
            <person name="Katano Y."/>
            <person name="Hanada S."/>
            <person name="Kamagata Y."/>
            <person name="Nakamura N."/>
            <person name="Yamazaki S."/>
            <person name="Fujita N."/>
        </authorList>
    </citation>
    <scope>NUCLEOTIDE SEQUENCE [LARGE SCALE GENOMIC DNA]</scope>
    <source>
        <strain evidence="3">ATCC 700054 / DSM 10555 / JCM 9379 / NBRC 101784 / NCIMB 13414 / VKM Ac-1990 / NM-1</strain>
    </source>
</reference>